<evidence type="ECO:0000256" key="3">
    <source>
        <dbReference type="RuleBase" id="RU000682"/>
    </source>
</evidence>
<dbReference type="Proteomes" id="UP000887458">
    <property type="component" value="Unassembled WGS sequence"/>
</dbReference>
<evidence type="ECO:0000313" key="7">
    <source>
        <dbReference type="Proteomes" id="UP000887458"/>
    </source>
</evidence>
<name>A0ABQ8IRN4_DERPT</name>
<feature type="compositionally biased region" description="Acidic residues" evidence="4">
    <location>
        <begin position="209"/>
        <end position="220"/>
    </location>
</feature>
<dbReference type="GO" id="GO:0003677">
    <property type="term" value="F:DNA binding"/>
    <property type="evidence" value="ECO:0007669"/>
    <property type="project" value="UniProtKB-KW"/>
</dbReference>
<dbReference type="InterPro" id="IPR050394">
    <property type="entry name" value="Homeobox_NK-like"/>
</dbReference>
<dbReference type="PANTHER" id="PTHR24340">
    <property type="entry name" value="HOMEOBOX PROTEIN NKX"/>
    <property type="match status" value="1"/>
</dbReference>
<dbReference type="Pfam" id="PF00046">
    <property type="entry name" value="Homeodomain"/>
    <property type="match status" value="1"/>
</dbReference>
<evidence type="ECO:0000256" key="4">
    <source>
        <dbReference type="SAM" id="MobiDB-lite"/>
    </source>
</evidence>
<dbReference type="InterPro" id="IPR009057">
    <property type="entry name" value="Homeodomain-like_sf"/>
</dbReference>
<reference evidence="6 7" key="1">
    <citation type="journal article" date="2018" name="J. Allergy Clin. Immunol.">
        <title>High-quality assembly of Dermatophagoides pteronyssinus genome and transcriptome reveals a wide range of novel allergens.</title>
        <authorList>
            <person name="Liu X.Y."/>
            <person name="Yang K.Y."/>
            <person name="Wang M.Q."/>
            <person name="Kwok J.S."/>
            <person name="Zeng X."/>
            <person name="Yang Z."/>
            <person name="Xiao X.J."/>
            <person name="Lau C.P."/>
            <person name="Li Y."/>
            <person name="Huang Z.M."/>
            <person name="Ba J.G."/>
            <person name="Yim A.K."/>
            <person name="Ouyang C.Y."/>
            <person name="Ngai S.M."/>
            <person name="Chan T.F."/>
            <person name="Leung E.L."/>
            <person name="Liu L."/>
            <person name="Liu Z.G."/>
            <person name="Tsui S.K."/>
        </authorList>
    </citation>
    <scope>NUCLEOTIDE SEQUENCE [LARGE SCALE GENOMIC DNA]</scope>
    <source>
        <strain evidence="6">Derp</strain>
    </source>
</reference>
<evidence type="ECO:0000256" key="1">
    <source>
        <dbReference type="ARBA" id="ARBA00004123"/>
    </source>
</evidence>
<keyword evidence="2 3" id="KW-0371">Homeobox</keyword>
<feature type="non-terminal residue" evidence="6">
    <location>
        <position position="1"/>
    </location>
</feature>
<dbReference type="SUPFAM" id="SSF46689">
    <property type="entry name" value="Homeodomain-like"/>
    <property type="match status" value="1"/>
</dbReference>
<feature type="region of interest" description="Disordered" evidence="4">
    <location>
        <begin position="164"/>
        <end position="258"/>
    </location>
</feature>
<keyword evidence="2 3" id="KW-0539">Nucleus</keyword>
<feature type="compositionally biased region" description="Polar residues" evidence="4">
    <location>
        <begin position="176"/>
        <end position="207"/>
    </location>
</feature>
<proteinExistence type="predicted"/>
<dbReference type="InterPro" id="IPR001356">
    <property type="entry name" value="HD"/>
</dbReference>
<organism evidence="6 7">
    <name type="scientific">Dermatophagoides pteronyssinus</name>
    <name type="common">European house dust mite</name>
    <dbReference type="NCBI Taxonomy" id="6956"/>
    <lineage>
        <taxon>Eukaryota</taxon>
        <taxon>Metazoa</taxon>
        <taxon>Ecdysozoa</taxon>
        <taxon>Arthropoda</taxon>
        <taxon>Chelicerata</taxon>
        <taxon>Arachnida</taxon>
        <taxon>Acari</taxon>
        <taxon>Acariformes</taxon>
        <taxon>Sarcoptiformes</taxon>
        <taxon>Astigmata</taxon>
        <taxon>Psoroptidia</taxon>
        <taxon>Analgoidea</taxon>
        <taxon>Pyroglyphidae</taxon>
        <taxon>Dermatophagoidinae</taxon>
        <taxon>Dermatophagoides</taxon>
    </lineage>
</organism>
<dbReference type="SMART" id="SM00389">
    <property type="entry name" value="HOX"/>
    <property type="match status" value="1"/>
</dbReference>
<keyword evidence="7" id="KW-1185">Reference proteome</keyword>
<evidence type="ECO:0000259" key="5">
    <source>
        <dbReference type="PROSITE" id="PS50071"/>
    </source>
</evidence>
<dbReference type="Gene3D" id="1.10.10.60">
    <property type="entry name" value="Homeodomain-like"/>
    <property type="match status" value="1"/>
</dbReference>
<comment type="subcellular location">
    <subcellularLocation>
        <location evidence="1 2 3">Nucleus</location>
    </subcellularLocation>
</comment>
<evidence type="ECO:0000256" key="2">
    <source>
        <dbReference type="PROSITE-ProRule" id="PRU00108"/>
    </source>
</evidence>
<accession>A0ABQ8IRN4</accession>
<protein>
    <submittedName>
        <fullName evidence="6">Homeodomain</fullName>
    </submittedName>
</protein>
<dbReference type="CDD" id="cd00086">
    <property type="entry name" value="homeodomain"/>
    <property type="match status" value="1"/>
</dbReference>
<sequence length="307" mass="34456">AATITSQLPSLPLSSTTHPLTPQQQQQLIMLAAQKEIQAFYLAQQQHQQELLLKTNGILDSKSNPISSSIRYFAATNHSNQETNIFLNPSAFGQYSSALGSALPNYLNHHSLMDGSSLIGLHLLDNNNHQNPIGNPNNAFIETGQESELTTSYKNLAANYNHHGKFTINNNHHRQSTGSSSLFSPTNTNRTSNNQSPYNSDENLSVTDSNDDMIDDDDVGSDLMRNGDSSNKSSDYHHHHHHGQMDMIGGGGNVPQKKRKRRVLFSKAQTFELERRFRQQRYLSAPEREHLANIIRLTPTQVKIWFQ</sequence>
<dbReference type="PROSITE" id="PS50071">
    <property type="entry name" value="HOMEOBOX_2"/>
    <property type="match status" value="1"/>
</dbReference>
<reference evidence="6 7" key="2">
    <citation type="journal article" date="2022" name="Mol. Biol. Evol.">
        <title>Comparative Genomics Reveals Insights into the Divergent Evolution of Astigmatic Mites and Household Pest Adaptations.</title>
        <authorList>
            <person name="Xiong Q."/>
            <person name="Wan A.T."/>
            <person name="Liu X."/>
            <person name="Fung C.S."/>
            <person name="Xiao X."/>
            <person name="Malainual N."/>
            <person name="Hou J."/>
            <person name="Wang L."/>
            <person name="Wang M."/>
            <person name="Yang K.Y."/>
            <person name="Cui Y."/>
            <person name="Leung E.L."/>
            <person name="Nong W."/>
            <person name="Shin S.K."/>
            <person name="Au S.W."/>
            <person name="Jeong K.Y."/>
            <person name="Chew F.T."/>
            <person name="Hui J.H."/>
            <person name="Leung T.F."/>
            <person name="Tungtrongchitr A."/>
            <person name="Zhong N."/>
            <person name="Liu Z."/>
            <person name="Tsui S.K."/>
        </authorList>
    </citation>
    <scope>NUCLEOTIDE SEQUENCE [LARGE SCALE GENOMIC DNA]</scope>
    <source>
        <strain evidence="6">Derp</strain>
    </source>
</reference>
<dbReference type="PANTHER" id="PTHR24340:SF82">
    <property type="entry name" value="HOMEOBOX PROTEIN VND"/>
    <property type="match status" value="1"/>
</dbReference>
<dbReference type="EMBL" id="NJHN03000124">
    <property type="protein sequence ID" value="KAH9412988.1"/>
    <property type="molecule type" value="Genomic_DNA"/>
</dbReference>
<evidence type="ECO:0000313" key="6">
    <source>
        <dbReference type="EMBL" id="KAH9412988.1"/>
    </source>
</evidence>
<keyword evidence="2 3" id="KW-0238">DNA-binding</keyword>
<feature type="non-terminal residue" evidence="6">
    <location>
        <position position="307"/>
    </location>
</feature>
<feature type="domain" description="Homeobox" evidence="5">
    <location>
        <begin position="256"/>
        <end position="307"/>
    </location>
</feature>
<comment type="caution">
    <text evidence="6">The sequence shown here is derived from an EMBL/GenBank/DDBJ whole genome shotgun (WGS) entry which is preliminary data.</text>
</comment>
<gene>
    <name evidence="6" type="primary">NKX2-2_3</name>
    <name evidence="6" type="ORF">DERP_013970</name>
</gene>